<dbReference type="Gene3D" id="3.40.30.10">
    <property type="entry name" value="Glutaredoxin"/>
    <property type="match status" value="1"/>
</dbReference>
<evidence type="ECO:0000313" key="7">
    <source>
        <dbReference type="Proteomes" id="UP000177625"/>
    </source>
</evidence>
<organism evidence="6 7">
    <name type="scientific">Rhynchosporium secalis</name>
    <name type="common">Barley scald fungus</name>
    <dbReference type="NCBI Taxonomy" id="38038"/>
    <lineage>
        <taxon>Eukaryota</taxon>
        <taxon>Fungi</taxon>
        <taxon>Dikarya</taxon>
        <taxon>Ascomycota</taxon>
        <taxon>Pezizomycotina</taxon>
        <taxon>Leotiomycetes</taxon>
        <taxon>Helotiales</taxon>
        <taxon>Ploettnerulaceae</taxon>
        <taxon>Rhynchosporium</taxon>
    </lineage>
</organism>
<evidence type="ECO:0000259" key="4">
    <source>
        <dbReference type="PROSITE" id="PS50404"/>
    </source>
</evidence>
<dbReference type="AlphaFoldDB" id="A0A1E1MLK6"/>
<dbReference type="InterPro" id="IPR004046">
    <property type="entry name" value="GST_C"/>
</dbReference>
<feature type="domain" description="GST N-terminal" evidence="4">
    <location>
        <begin position="22"/>
        <end position="112"/>
    </location>
</feature>
<comment type="similarity">
    <text evidence="1 2">Belongs to the GST superfamily.</text>
</comment>
<name>A0A1E1MLK6_RHYSE</name>
<dbReference type="EMBL" id="FJVC01000399">
    <property type="protein sequence ID" value="CZT49981.1"/>
    <property type="molecule type" value="Genomic_DNA"/>
</dbReference>
<dbReference type="Proteomes" id="UP000177625">
    <property type="component" value="Unassembled WGS sequence"/>
</dbReference>
<feature type="domain" description="GST C-terminal" evidence="5">
    <location>
        <begin position="119"/>
        <end position="279"/>
    </location>
</feature>
<reference evidence="7" key="1">
    <citation type="submission" date="2016-03" db="EMBL/GenBank/DDBJ databases">
        <authorList>
            <person name="Guldener U."/>
        </authorList>
    </citation>
    <scope>NUCLEOTIDE SEQUENCE [LARGE SCALE GENOMIC DNA]</scope>
</reference>
<keyword evidence="7" id="KW-1185">Reference proteome</keyword>
<dbReference type="InterPro" id="IPR004045">
    <property type="entry name" value="Glutathione_S-Trfase_N"/>
</dbReference>
<evidence type="ECO:0000256" key="1">
    <source>
        <dbReference type="ARBA" id="ARBA00007409"/>
    </source>
</evidence>
<dbReference type="Gene3D" id="1.20.1050.10">
    <property type="match status" value="1"/>
</dbReference>
<dbReference type="PROSITE" id="PS50405">
    <property type="entry name" value="GST_CTER"/>
    <property type="match status" value="1"/>
</dbReference>
<dbReference type="GO" id="GO:0016740">
    <property type="term" value="F:transferase activity"/>
    <property type="evidence" value="ECO:0007669"/>
    <property type="project" value="UniProtKB-KW"/>
</dbReference>
<dbReference type="Pfam" id="PF00043">
    <property type="entry name" value="GST_C"/>
    <property type="match status" value="1"/>
</dbReference>
<dbReference type="InterPro" id="IPR036282">
    <property type="entry name" value="Glutathione-S-Trfase_C_sf"/>
</dbReference>
<gene>
    <name evidence="6" type="ORF">RSE6_10892</name>
</gene>
<dbReference type="PANTHER" id="PTHR44051:SF8">
    <property type="entry name" value="GLUTATHIONE S-TRANSFERASE GSTA"/>
    <property type="match status" value="1"/>
</dbReference>
<proteinExistence type="inferred from homology"/>
<feature type="region of interest" description="Disordered" evidence="3">
    <location>
        <begin position="269"/>
        <end position="299"/>
    </location>
</feature>
<dbReference type="Pfam" id="PF02798">
    <property type="entry name" value="GST_N"/>
    <property type="match status" value="1"/>
</dbReference>
<evidence type="ECO:0000259" key="5">
    <source>
        <dbReference type="PROSITE" id="PS50405"/>
    </source>
</evidence>
<dbReference type="SFLD" id="SFLDG00358">
    <property type="entry name" value="Main_(cytGST)"/>
    <property type="match status" value="1"/>
</dbReference>
<evidence type="ECO:0000256" key="2">
    <source>
        <dbReference type="RuleBase" id="RU003494"/>
    </source>
</evidence>
<evidence type="ECO:0000256" key="3">
    <source>
        <dbReference type="SAM" id="MobiDB-lite"/>
    </source>
</evidence>
<keyword evidence="6" id="KW-0808">Transferase</keyword>
<dbReference type="InterPro" id="IPR010987">
    <property type="entry name" value="Glutathione-S-Trfase_C-like"/>
</dbReference>
<dbReference type="SFLD" id="SFLDS00019">
    <property type="entry name" value="Glutathione_Transferase_(cytos"/>
    <property type="match status" value="1"/>
</dbReference>
<evidence type="ECO:0000313" key="6">
    <source>
        <dbReference type="EMBL" id="CZT49981.1"/>
    </source>
</evidence>
<protein>
    <submittedName>
        <fullName evidence="6">Related to glutathione S-transferase GstA</fullName>
    </submittedName>
</protein>
<dbReference type="PANTHER" id="PTHR44051">
    <property type="entry name" value="GLUTATHIONE S-TRANSFERASE-RELATED"/>
    <property type="match status" value="1"/>
</dbReference>
<dbReference type="InterPro" id="IPR040079">
    <property type="entry name" value="Glutathione_S-Trfase"/>
</dbReference>
<dbReference type="SUPFAM" id="SSF47616">
    <property type="entry name" value="GST C-terminal domain-like"/>
    <property type="match status" value="1"/>
</dbReference>
<dbReference type="SUPFAM" id="SSF52833">
    <property type="entry name" value="Thioredoxin-like"/>
    <property type="match status" value="1"/>
</dbReference>
<dbReference type="PROSITE" id="PS50404">
    <property type="entry name" value="GST_NTER"/>
    <property type="match status" value="1"/>
</dbReference>
<sequence>MSDAKGVSPVARGEVAGSNLQKTDIVLYTSGTPNGQKLSMTLEELGLKYETKNIEISKNQQKEEWYLKINPNGRIPAILDRTESEEGRSHEKRMFEGMAIMLYLCQKYDREYVISYPFDTDKYWEVVEWMTWMQSGIGPMQGQANHFYRYAPEKIEYAINRYQTETKRLYSVLNDRLIQQKSANHTVAGTEASTAGGDKSKVEGGGPWIVGDKLTIADIACFSWVNWAEWAGVGLDEFPEVKAWCEKINERPAIKRGLDVPEPFTMKEKMKSKEGEKEFADHHSKWVMDGQKKDQEKHK</sequence>
<dbReference type="CDD" id="cd03048">
    <property type="entry name" value="GST_N_Ure2p_like"/>
    <property type="match status" value="1"/>
</dbReference>
<dbReference type="InterPro" id="IPR036249">
    <property type="entry name" value="Thioredoxin-like_sf"/>
</dbReference>
<accession>A0A1E1MLK6</accession>